<dbReference type="InterPro" id="IPR041578">
    <property type="entry name" value="PIN_8"/>
</dbReference>
<organism evidence="2 3">
    <name type="scientific">Novosphingobium olei</name>
    <dbReference type="NCBI Taxonomy" id="2728851"/>
    <lineage>
        <taxon>Bacteria</taxon>
        <taxon>Pseudomonadati</taxon>
        <taxon>Pseudomonadota</taxon>
        <taxon>Alphaproteobacteria</taxon>
        <taxon>Sphingomonadales</taxon>
        <taxon>Sphingomonadaceae</taxon>
        <taxon>Novosphingobium</taxon>
    </lineage>
</organism>
<name>A0A7Y0G9E8_9SPHN</name>
<reference evidence="2 3" key="1">
    <citation type="submission" date="2020-04" db="EMBL/GenBank/DDBJ databases">
        <title>Novosphingobium sp. TW-4 isolated from soil.</title>
        <authorList>
            <person name="Dahal R.H."/>
            <person name="Chaudhary D.K."/>
        </authorList>
    </citation>
    <scope>NUCLEOTIDE SEQUENCE [LARGE SCALE GENOMIC DNA]</scope>
    <source>
        <strain evidence="2 3">TW-4</strain>
    </source>
</reference>
<sequence length="269" mass="30080">MMPDALAVRGGCIDQVCALLDRKVDISALSSLSGALKFEPPNCDLAQTVIAFDANVVLRLSKHTKCDDIVDYLRAEFPGHLVLPGQVIQEFWNNQFLAIDSISSSVQKKFKELSEAIGSFDERFADYSIRFQSLMDEFNENYGYVFDEQTARKTKLFVDLLLEKARVPFVPRTLIAASAEVRKKSKTPPGFKDGGDGDFFVWADLLLALAELKSEDVRYERVTLVTLDKKIDWSRGGIPHPILSAEIHAICGAKFETVTVDTLARRLLD</sequence>
<comment type="caution">
    <text evidence="2">The sequence shown here is derived from an EMBL/GenBank/DDBJ whole genome shotgun (WGS) entry which is preliminary data.</text>
</comment>
<evidence type="ECO:0000313" key="2">
    <source>
        <dbReference type="EMBL" id="NML93935.1"/>
    </source>
</evidence>
<feature type="domain" description="PIN like" evidence="1">
    <location>
        <begin position="49"/>
        <end position="123"/>
    </location>
</feature>
<feature type="domain" description="PIN like" evidence="1">
    <location>
        <begin position="176"/>
        <end position="234"/>
    </location>
</feature>
<accession>A0A7Y0G9E8</accession>
<evidence type="ECO:0000259" key="1">
    <source>
        <dbReference type="Pfam" id="PF18476"/>
    </source>
</evidence>
<dbReference type="EMBL" id="JABBGM010000003">
    <property type="protein sequence ID" value="NML93935.1"/>
    <property type="molecule type" value="Genomic_DNA"/>
</dbReference>
<dbReference type="Proteomes" id="UP000583556">
    <property type="component" value="Unassembled WGS sequence"/>
</dbReference>
<dbReference type="Pfam" id="PF18476">
    <property type="entry name" value="PIN_8"/>
    <property type="match status" value="2"/>
</dbReference>
<dbReference type="AlphaFoldDB" id="A0A7Y0G9E8"/>
<keyword evidence="3" id="KW-1185">Reference proteome</keyword>
<gene>
    <name evidence="2" type="ORF">HHL27_09665</name>
</gene>
<protein>
    <recommendedName>
        <fullName evidence="1">PIN like domain-containing protein</fullName>
    </recommendedName>
</protein>
<proteinExistence type="predicted"/>
<evidence type="ECO:0000313" key="3">
    <source>
        <dbReference type="Proteomes" id="UP000583556"/>
    </source>
</evidence>